<dbReference type="AlphaFoldDB" id="A0A2M4B492"/>
<proteinExistence type="predicted"/>
<name>A0A2M4B492_9DIPT</name>
<reference evidence="1" key="1">
    <citation type="submission" date="2018-01" db="EMBL/GenBank/DDBJ databases">
        <title>An insight into the sialome of Amazonian anophelines.</title>
        <authorList>
            <person name="Ribeiro J.M."/>
            <person name="Scarpassa V."/>
            <person name="Calvo E."/>
        </authorList>
    </citation>
    <scope>NUCLEOTIDE SEQUENCE</scope>
    <source>
        <tissue evidence="1">Salivary glands</tissue>
    </source>
</reference>
<accession>A0A2M4B492</accession>
<sequence length="170" mass="19406">MGVKVIYSLFFSSFYFAQTSTRSLITQWLLRRCWRLPNVQKGKCKSFPFSCHSRLCHRELAREAKERERVAATLPRIKENPIFQTTIDKQSILNNSPCFLLGIRLAARAHGNNVAVVGGLSRKSFITGHIIAKTDRRGGVSRYVLGVVSVRQPNRISVVKARTQVWWKCN</sequence>
<protein>
    <submittedName>
        <fullName evidence="1">Putative secreted protein</fullName>
    </submittedName>
</protein>
<evidence type="ECO:0000313" key="1">
    <source>
        <dbReference type="EMBL" id="MBW47875.1"/>
    </source>
</evidence>
<organism evidence="1">
    <name type="scientific">Anopheles triannulatus</name>
    <dbReference type="NCBI Taxonomy" id="58253"/>
    <lineage>
        <taxon>Eukaryota</taxon>
        <taxon>Metazoa</taxon>
        <taxon>Ecdysozoa</taxon>
        <taxon>Arthropoda</taxon>
        <taxon>Hexapoda</taxon>
        <taxon>Insecta</taxon>
        <taxon>Pterygota</taxon>
        <taxon>Neoptera</taxon>
        <taxon>Endopterygota</taxon>
        <taxon>Diptera</taxon>
        <taxon>Nematocera</taxon>
        <taxon>Culicoidea</taxon>
        <taxon>Culicidae</taxon>
        <taxon>Anophelinae</taxon>
        <taxon>Anopheles</taxon>
    </lineage>
</organism>
<dbReference type="EMBL" id="GGFK01014554">
    <property type="protein sequence ID" value="MBW47875.1"/>
    <property type="molecule type" value="Transcribed_RNA"/>
</dbReference>